<evidence type="ECO:0000313" key="2">
    <source>
        <dbReference type="Proteomes" id="UP000260795"/>
    </source>
</evidence>
<dbReference type="Proteomes" id="UP000260795">
    <property type="component" value="Unassembled WGS sequence"/>
</dbReference>
<name>A0A3E4R7P0_BACUN</name>
<organism evidence="1 2">
    <name type="scientific">Bacteroides uniformis</name>
    <dbReference type="NCBI Taxonomy" id="820"/>
    <lineage>
        <taxon>Bacteria</taxon>
        <taxon>Pseudomonadati</taxon>
        <taxon>Bacteroidota</taxon>
        <taxon>Bacteroidia</taxon>
        <taxon>Bacteroidales</taxon>
        <taxon>Bacteroidaceae</taxon>
        <taxon>Bacteroides</taxon>
    </lineage>
</organism>
<sequence>MMNYRINNQVHSGAFYHYPDKRLPLSARTYIDGCSYEYQEVDIETKLSHFGYLAIRNKHFYRELKDNIDKKSKDPQYGGYEDTAKHAMADYISYLRCGDTYDSLSFVYADMSFRQLYLLLVRELKLRYYEYEDFTAHVKCYAFKDYRFDNESIAERFKDDRIGLQAYLTSDQETRRLIKEGK</sequence>
<dbReference type="RefSeq" id="WP_117680681.1">
    <property type="nucleotide sequence ID" value="NZ_QSRK01000004.1"/>
</dbReference>
<accession>A0A3E4R7P0</accession>
<evidence type="ECO:0000313" key="1">
    <source>
        <dbReference type="EMBL" id="RGL16286.1"/>
    </source>
</evidence>
<reference evidence="1 2" key="1">
    <citation type="submission" date="2018-08" db="EMBL/GenBank/DDBJ databases">
        <title>A genome reference for cultivated species of the human gut microbiota.</title>
        <authorList>
            <person name="Zou Y."/>
            <person name="Xue W."/>
            <person name="Luo G."/>
        </authorList>
    </citation>
    <scope>NUCLEOTIDE SEQUENCE [LARGE SCALE GENOMIC DNA]</scope>
    <source>
        <strain evidence="1 2">TF08-13</strain>
    </source>
</reference>
<protein>
    <submittedName>
        <fullName evidence="1">Uncharacterized protein</fullName>
    </submittedName>
</protein>
<proteinExistence type="predicted"/>
<comment type="caution">
    <text evidence="1">The sequence shown here is derived from an EMBL/GenBank/DDBJ whole genome shotgun (WGS) entry which is preliminary data.</text>
</comment>
<dbReference type="AlphaFoldDB" id="A0A3E4R7P0"/>
<gene>
    <name evidence="1" type="ORF">DXC80_03710</name>
</gene>
<dbReference type="EMBL" id="QSRK01000004">
    <property type="protein sequence ID" value="RGL16286.1"/>
    <property type="molecule type" value="Genomic_DNA"/>
</dbReference>